<dbReference type="InterPro" id="IPR049563">
    <property type="entry name" value="TXTP-like"/>
</dbReference>
<dbReference type="HOGENOM" id="CLU_015166_5_1_1"/>
<dbReference type="PANTHER" id="PTHR45788">
    <property type="entry name" value="SUCCINATE/FUMARATE MITOCHONDRIAL TRANSPORTER-RELATED"/>
    <property type="match status" value="1"/>
</dbReference>
<keyword evidence="5" id="KW-0677">Repeat</keyword>
<evidence type="ECO:0000256" key="2">
    <source>
        <dbReference type="ARBA" id="ARBA00006375"/>
    </source>
</evidence>
<dbReference type="InterPro" id="IPR023395">
    <property type="entry name" value="MCP_dom_sf"/>
</dbReference>
<dbReference type="SUPFAM" id="SSF103506">
    <property type="entry name" value="Mitochondrial carrier"/>
    <property type="match status" value="1"/>
</dbReference>
<evidence type="ECO:0000256" key="7">
    <source>
        <dbReference type="ARBA" id="ARBA00023128"/>
    </source>
</evidence>
<dbReference type="STRING" id="312017.W7XKY6"/>
<evidence type="ECO:0000256" key="9">
    <source>
        <dbReference type="PROSITE-ProRule" id="PRU00282"/>
    </source>
</evidence>
<evidence type="ECO:0000313" key="12">
    <source>
        <dbReference type="Proteomes" id="UP000009168"/>
    </source>
</evidence>
<reference evidence="12" key="1">
    <citation type="journal article" date="2006" name="PLoS Biol.">
        <title>Macronuclear genome sequence of the ciliate Tetrahymena thermophila, a model eukaryote.</title>
        <authorList>
            <person name="Eisen J.A."/>
            <person name="Coyne R.S."/>
            <person name="Wu M."/>
            <person name="Wu D."/>
            <person name="Thiagarajan M."/>
            <person name="Wortman J.R."/>
            <person name="Badger J.H."/>
            <person name="Ren Q."/>
            <person name="Amedeo P."/>
            <person name="Jones K.M."/>
            <person name="Tallon L.J."/>
            <person name="Delcher A.L."/>
            <person name="Salzberg S.L."/>
            <person name="Silva J.C."/>
            <person name="Haas B.J."/>
            <person name="Majoros W.H."/>
            <person name="Farzad M."/>
            <person name="Carlton J.M."/>
            <person name="Smith R.K. Jr."/>
            <person name="Garg J."/>
            <person name="Pearlman R.E."/>
            <person name="Karrer K.M."/>
            <person name="Sun L."/>
            <person name="Manning G."/>
            <person name="Elde N.C."/>
            <person name="Turkewitz A.P."/>
            <person name="Asai D.J."/>
            <person name="Wilkes D.E."/>
            <person name="Wang Y."/>
            <person name="Cai H."/>
            <person name="Collins K."/>
            <person name="Stewart B.A."/>
            <person name="Lee S.R."/>
            <person name="Wilamowska K."/>
            <person name="Weinberg Z."/>
            <person name="Ruzzo W.L."/>
            <person name="Wloga D."/>
            <person name="Gaertig J."/>
            <person name="Frankel J."/>
            <person name="Tsao C.-C."/>
            <person name="Gorovsky M.A."/>
            <person name="Keeling P.J."/>
            <person name="Waller R.F."/>
            <person name="Patron N.J."/>
            <person name="Cherry J.M."/>
            <person name="Stover N.A."/>
            <person name="Krieger C.J."/>
            <person name="del Toro C."/>
            <person name="Ryder H.F."/>
            <person name="Williamson S.C."/>
            <person name="Barbeau R.A."/>
            <person name="Hamilton E.P."/>
            <person name="Orias E."/>
        </authorList>
    </citation>
    <scope>NUCLEOTIDE SEQUENCE [LARGE SCALE GENOMIC DNA]</scope>
    <source>
        <strain evidence="12">SB210</strain>
    </source>
</reference>
<dbReference type="InParanoid" id="W7XKY6"/>
<dbReference type="InterPro" id="IPR018108">
    <property type="entry name" value="MCP_transmembrane"/>
</dbReference>
<keyword evidence="12" id="KW-1185">Reference proteome</keyword>
<keyword evidence="8 9" id="KW-0472">Membrane</keyword>
<dbReference type="Proteomes" id="UP000009168">
    <property type="component" value="Unassembled WGS sequence"/>
</dbReference>
<keyword evidence="3 10" id="KW-0813">Transport</keyword>
<dbReference type="RefSeq" id="XP_012652114.1">
    <property type="nucleotide sequence ID" value="XM_012796660.1"/>
</dbReference>
<dbReference type="GeneID" id="24440741"/>
<evidence type="ECO:0000256" key="1">
    <source>
        <dbReference type="ARBA" id="ARBA00004225"/>
    </source>
</evidence>
<evidence type="ECO:0000313" key="11">
    <source>
        <dbReference type="EMBL" id="EWS75354.1"/>
    </source>
</evidence>
<comment type="subcellular location">
    <subcellularLocation>
        <location evidence="1">Mitochondrion membrane</location>
        <topology evidence="1">Multi-pass membrane protein</topology>
    </subcellularLocation>
</comment>
<gene>
    <name evidence="11" type="ORF">TTHERM_000802459</name>
</gene>
<dbReference type="OrthoDB" id="44467at2759"/>
<dbReference type="GO" id="GO:0031966">
    <property type="term" value="C:mitochondrial membrane"/>
    <property type="evidence" value="ECO:0007669"/>
    <property type="project" value="UniProtKB-SubCell"/>
</dbReference>
<feature type="repeat" description="Solcar" evidence="9">
    <location>
        <begin position="11"/>
        <end position="96"/>
    </location>
</feature>
<dbReference type="PANTHER" id="PTHR45788:SF4">
    <property type="entry name" value="TRICARBOXYLATE TRANSPORT PROTEIN, MITOCHONDRIAL"/>
    <property type="match status" value="1"/>
</dbReference>
<evidence type="ECO:0000256" key="5">
    <source>
        <dbReference type="ARBA" id="ARBA00022737"/>
    </source>
</evidence>
<proteinExistence type="inferred from homology"/>
<comment type="similarity">
    <text evidence="2 10">Belongs to the mitochondrial carrier (TC 2.A.29) family.</text>
</comment>
<keyword evidence="4 9" id="KW-0812">Transmembrane</keyword>
<accession>W7XKY6</accession>
<evidence type="ECO:0000256" key="6">
    <source>
        <dbReference type="ARBA" id="ARBA00022989"/>
    </source>
</evidence>
<dbReference type="PRINTS" id="PR00926">
    <property type="entry name" value="MITOCARRIER"/>
</dbReference>
<dbReference type="FunFam" id="1.50.40.10:FF:000007">
    <property type="entry name" value="Mitochondrial tricarboxylate transport protein-like"/>
    <property type="match status" value="1"/>
</dbReference>
<dbReference type="EMBL" id="GG662763">
    <property type="protein sequence ID" value="EWS75354.1"/>
    <property type="molecule type" value="Genomic_DNA"/>
</dbReference>
<dbReference type="Gene3D" id="1.50.40.10">
    <property type="entry name" value="Mitochondrial carrier domain"/>
    <property type="match status" value="1"/>
</dbReference>
<sequence>MAPPPQPGQKRNPLKAIISGGITGGIEICITYPTEFVKTKMQLYPHLAKKGAIQCAKDTIHQYGVVGLYKGLSALLTFSIPKTAVRFGSNEALKNNVFKEKNRVNTFMAGLGAGVCEAIVVVTPAETLKVKLIHDKLLEQPKYKGMIDGIKTIASQQGLSGLYKGLTPTIIKQGSNQGIRFLVYEDSKKLLKSVGTTDVLATLLAGGVAGAASVFANTPVDVIKTLMQGLEAHKYKNSLDCFFQVLKNEGVRGLYKGTLPRLSRVVLDVAITFTLYEQITKAINYVWPEKH</sequence>
<dbReference type="GO" id="GO:0006843">
    <property type="term" value="P:mitochondrial citrate transmembrane transport"/>
    <property type="evidence" value="ECO:0007669"/>
    <property type="project" value="TreeGrafter"/>
</dbReference>
<organism evidence="11 12">
    <name type="scientific">Tetrahymena thermophila (strain SB210)</name>
    <dbReference type="NCBI Taxonomy" id="312017"/>
    <lineage>
        <taxon>Eukaryota</taxon>
        <taxon>Sar</taxon>
        <taxon>Alveolata</taxon>
        <taxon>Ciliophora</taxon>
        <taxon>Intramacronucleata</taxon>
        <taxon>Oligohymenophorea</taxon>
        <taxon>Hymenostomatida</taxon>
        <taxon>Tetrahymenina</taxon>
        <taxon>Tetrahymenidae</taxon>
        <taxon>Tetrahymena</taxon>
    </lineage>
</organism>
<dbReference type="OMA" id="KDWYKGG"/>
<dbReference type="Pfam" id="PF00153">
    <property type="entry name" value="Mito_carr"/>
    <property type="match status" value="3"/>
</dbReference>
<protein>
    <submittedName>
        <fullName evidence="11">Tricarboxylate transporter</fullName>
    </submittedName>
</protein>
<evidence type="ECO:0000256" key="8">
    <source>
        <dbReference type="ARBA" id="ARBA00023136"/>
    </source>
</evidence>
<dbReference type="PROSITE" id="PS50920">
    <property type="entry name" value="SOLCAR"/>
    <property type="match status" value="3"/>
</dbReference>
<evidence type="ECO:0000256" key="4">
    <source>
        <dbReference type="ARBA" id="ARBA00022692"/>
    </source>
</evidence>
<keyword evidence="7" id="KW-0496">Mitochondrion</keyword>
<name>W7XKY6_TETTS</name>
<dbReference type="AlphaFoldDB" id="W7XKY6"/>
<dbReference type="eggNOG" id="KOG0756">
    <property type="taxonomic scope" value="Eukaryota"/>
</dbReference>
<evidence type="ECO:0000256" key="3">
    <source>
        <dbReference type="ARBA" id="ARBA00022448"/>
    </source>
</evidence>
<feature type="repeat" description="Solcar" evidence="9">
    <location>
        <begin position="101"/>
        <end position="190"/>
    </location>
</feature>
<evidence type="ECO:0000256" key="10">
    <source>
        <dbReference type="RuleBase" id="RU000488"/>
    </source>
</evidence>
<dbReference type="InterPro" id="IPR002067">
    <property type="entry name" value="MCP"/>
</dbReference>
<feature type="repeat" description="Solcar" evidence="9">
    <location>
        <begin position="197"/>
        <end position="282"/>
    </location>
</feature>
<keyword evidence="6" id="KW-1133">Transmembrane helix</keyword>
<dbReference type="KEGG" id="tet:TTHERM_000802459"/>
<dbReference type="GO" id="GO:0071913">
    <property type="term" value="F:citrate secondary active transmembrane transporter activity"/>
    <property type="evidence" value="ECO:0007669"/>
    <property type="project" value="TreeGrafter"/>
</dbReference>